<evidence type="ECO:0000313" key="3">
    <source>
        <dbReference type="Proteomes" id="UP000707451"/>
    </source>
</evidence>
<dbReference type="Proteomes" id="UP000707451">
    <property type="component" value="Unassembled WGS sequence"/>
</dbReference>
<dbReference type="AlphaFoldDB" id="A0A9P8BW61"/>
<reference evidence="2" key="1">
    <citation type="submission" date="2021-06" db="EMBL/GenBank/DDBJ databases">
        <title>Genome Sequence of Mortierella hyaline Strain SCG-10, a Cold-Adapted, Nitrate-Reducing Fungus Isolated from Soil in Minnesota, USA.</title>
        <authorList>
            <person name="Aldossari N."/>
        </authorList>
    </citation>
    <scope>NUCLEOTIDE SEQUENCE</scope>
    <source>
        <strain evidence="2">SCG-10</strain>
    </source>
</reference>
<feature type="region of interest" description="Disordered" evidence="1">
    <location>
        <begin position="259"/>
        <end position="305"/>
    </location>
</feature>
<accession>A0A9P8BW61</accession>
<dbReference type="OrthoDB" id="2976553at2759"/>
<evidence type="ECO:0000313" key="2">
    <source>
        <dbReference type="EMBL" id="KAG9067632.1"/>
    </source>
</evidence>
<sequence>MFAKEKWSLKAVKWWGGWSEGEETGTIMRYLLDEYNRYELGFSDMLSPVRQDSRHAVFMGETDTPGMAPATQQGLAASLETLRATVDKETAHQFSILKQEMQYRHETMERRHQESTKTLLDTIRRLTVTEPRPSAVVQHPIDPVTQEQTPQLPQRIGKVIQQEQQQQPCVIPPAAPRIPTISKWQDAVEQWENGDPSKGLLIPLRSWTKAMRKTDSAKYSQRKSIAMEFIYLGRNEANVKDVHGKAADTVRQLLKSIHQKNLEREHTDAVGTSSSGLQDHGRDDEHEDEDEEVEPEPLVRRRLNQQPRHVIQSVEGHCAEQVEGQGQSENGGNGDESPEPLGAKRVNQQPLKPRIAIPRVTRSKSVALATAPASTTTTPISLPTVKRLRRGSTIVGITSSSCVDNRKRQR</sequence>
<proteinExistence type="predicted"/>
<name>A0A9P8BW61_9FUNG</name>
<gene>
    <name evidence="2" type="ORF">KI688_012417</name>
</gene>
<feature type="compositionally biased region" description="Acidic residues" evidence="1">
    <location>
        <begin position="285"/>
        <end position="295"/>
    </location>
</feature>
<feature type="region of interest" description="Disordered" evidence="1">
    <location>
        <begin position="322"/>
        <end position="353"/>
    </location>
</feature>
<keyword evidence="3" id="KW-1185">Reference proteome</keyword>
<dbReference type="EMBL" id="JAHRHY010000008">
    <property type="protein sequence ID" value="KAG9067632.1"/>
    <property type="molecule type" value="Genomic_DNA"/>
</dbReference>
<protein>
    <submittedName>
        <fullName evidence="2">Uncharacterized protein</fullName>
    </submittedName>
</protein>
<organism evidence="2 3">
    <name type="scientific">Linnemannia hyalina</name>
    <dbReference type="NCBI Taxonomy" id="64524"/>
    <lineage>
        <taxon>Eukaryota</taxon>
        <taxon>Fungi</taxon>
        <taxon>Fungi incertae sedis</taxon>
        <taxon>Mucoromycota</taxon>
        <taxon>Mortierellomycotina</taxon>
        <taxon>Mortierellomycetes</taxon>
        <taxon>Mortierellales</taxon>
        <taxon>Mortierellaceae</taxon>
        <taxon>Linnemannia</taxon>
    </lineage>
</organism>
<evidence type="ECO:0000256" key="1">
    <source>
        <dbReference type="SAM" id="MobiDB-lite"/>
    </source>
</evidence>
<comment type="caution">
    <text evidence="2">The sequence shown here is derived from an EMBL/GenBank/DDBJ whole genome shotgun (WGS) entry which is preliminary data.</text>
</comment>